<dbReference type="PANTHER" id="PTHR30065:SF8">
    <property type="entry name" value="FLAGELLAR BIOSYNTHETIC PROTEIN FLIR"/>
    <property type="match status" value="1"/>
</dbReference>
<name>A0A381R176_9ZZZZ</name>
<organism evidence="9">
    <name type="scientific">marine metagenome</name>
    <dbReference type="NCBI Taxonomy" id="408172"/>
    <lineage>
        <taxon>unclassified sequences</taxon>
        <taxon>metagenomes</taxon>
        <taxon>ecological metagenomes</taxon>
    </lineage>
</organism>
<evidence type="ECO:0000256" key="4">
    <source>
        <dbReference type="ARBA" id="ARBA00022692"/>
    </source>
</evidence>
<feature type="transmembrane region" description="Helical" evidence="8">
    <location>
        <begin position="70"/>
        <end position="91"/>
    </location>
</feature>
<dbReference type="PANTHER" id="PTHR30065">
    <property type="entry name" value="FLAGELLAR BIOSYNTHETIC PROTEIN FLIR"/>
    <property type="match status" value="1"/>
</dbReference>
<evidence type="ECO:0000256" key="6">
    <source>
        <dbReference type="ARBA" id="ARBA00023136"/>
    </source>
</evidence>
<evidence type="ECO:0000313" key="9">
    <source>
        <dbReference type="EMBL" id="SUZ84619.1"/>
    </source>
</evidence>
<accession>A0A381R176</accession>
<keyword evidence="3" id="KW-1003">Cell membrane</keyword>
<keyword evidence="4 8" id="KW-0812">Transmembrane</keyword>
<dbReference type="Pfam" id="PF01311">
    <property type="entry name" value="Bac_export_1"/>
    <property type="match status" value="1"/>
</dbReference>
<dbReference type="EMBL" id="UINC01001599">
    <property type="protein sequence ID" value="SUZ84619.1"/>
    <property type="molecule type" value="Genomic_DNA"/>
</dbReference>
<feature type="transmembrane region" description="Helical" evidence="8">
    <location>
        <begin position="44"/>
        <end position="63"/>
    </location>
</feature>
<dbReference type="NCBIfam" id="TIGR01400">
    <property type="entry name" value="fliR"/>
    <property type="match status" value="1"/>
</dbReference>
<evidence type="ECO:0008006" key="10">
    <source>
        <dbReference type="Google" id="ProtNLM"/>
    </source>
</evidence>
<reference evidence="9" key="1">
    <citation type="submission" date="2018-05" db="EMBL/GenBank/DDBJ databases">
        <authorList>
            <person name="Lanie J.A."/>
            <person name="Ng W.-L."/>
            <person name="Kazmierczak K.M."/>
            <person name="Andrzejewski T.M."/>
            <person name="Davidsen T.M."/>
            <person name="Wayne K.J."/>
            <person name="Tettelin H."/>
            <person name="Glass J.I."/>
            <person name="Rusch D."/>
            <person name="Podicherti R."/>
            <person name="Tsui H.-C.T."/>
            <person name="Winkler M.E."/>
        </authorList>
    </citation>
    <scope>NUCLEOTIDE SEQUENCE</scope>
</reference>
<feature type="transmembrane region" description="Helical" evidence="8">
    <location>
        <begin position="175"/>
        <end position="201"/>
    </location>
</feature>
<dbReference type="GO" id="GO:0005886">
    <property type="term" value="C:plasma membrane"/>
    <property type="evidence" value="ECO:0007669"/>
    <property type="project" value="UniProtKB-SubCell"/>
</dbReference>
<evidence type="ECO:0000256" key="2">
    <source>
        <dbReference type="ARBA" id="ARBA00004651"/>
    </source>
</evidence>
<sequence>MANLLNYDASHLLAFILVLIRVGGIISTAPVFGSSNTPPQMKVVMSLMLALILYPFIPSITVFPNRPDHYIVLIASELLIGMVLGIIARFLFGAVEFAGTVIGFQMGLGMANVFDPQSQEQISLVGRFESTTATLIFLAMDGHLIVLQALVRSYSVLPPGGSSISRPLIEKLTELSASIFVIGLQIGAPLIVALFLANAVVGLLARSVPQIQVFVVGFPLTLMLGFLFLLFGMPFFAQAVHQMFEKLDTQYFEALKLLGG</sequence>
<keyword evidence="6 8" id="KW-0472">Membrane</keyword>
<evidence type="ECO:0000256" key="5">
    <source>
        <dbReference type="ARBA" id="ARBA00022989"/>
    </source>
</evidence>
<dbReference type="InterPro" id="IPR002010">
    <property type="entry name" value="T3SS_IM_R"/>
</dbReference>
<evidence type="ECO:0000256" key="1">
    <source>
        <dbReference type="ARBA" id="ARBA00004117"/>
    </source>
</evidence>
<dbReference type="AlphaFoldDB" id="A0A381R176"/>
<feature type="transmembrane region" description="Helical" evidence="8">
    <location>
        <begin position="213"/>
        <end position="237"/>
    </location>
</feature>
<comment type="subcellular location">
    <subcellularLocation>
        <location evidence="1">Bacterial flagellum basal body</location>
    </subcellularLocation>
    <subcellularLocation>
        <location evidence="2">Cell membrane</location>
        <topology evidence="2">Multi-pass membrane protein</topology>
    </subcellularLocation>
</comment>
<keyword evidence="7" id="KW-0975">Bacterial flagellum</keyword>
<dbReference type="PRINTS" id="PR00953">
    <property type="entry name" value="TYPE3IMRPROT"/>
</dbReference>
<protein>
    <recommendedName>
        <fullName evidence="10">Flagellar biosynthetic protein FliR</fullName>
    </recommendedName>
</protein>
<dbReference type="InterPro" id="IPR006303">
    <property type="entry name" value="FliR"/>
</dbReference>
<keyword evidence="5 8" id="KW-1133">Transmembrane helix</keyword>
<dbReference type="GO" id="GO:0006605">
    <property type="term" value="P:protein targeting"/>
    <property type="evidence" value="ECO:0007669"/>
    <property type="project" value="InterPro"/>
</dbReference>
<feature type="transmembrane region" description="Helical" evidence="8">
    <location>
        <begin position="12"/>
        <end position="32"/>
    </location>
</feature>
<dbReference type="GO" id="GO:0009425">
    <property type="term" value="C:bacterial-type flagellum basal body"/>
    <property type="evidence" value="ECO:0007669"/>
    <property type="project" value="UniProtKB-SubCell"/>
</dbReference>
<evidence type="ECO:0000256" key="7">
    <source>
        <dbReference type="ARBA" id="ARBA00023143"/>
    </source>
</evidence>
<evidence type="ECO:0000256" key="3">
    <source>
        <dbReference type="ARBA" id="ARBA00022475"/>
    </source>
</evidence>
<proteinExistence type="predicted"/>
<gene>
    <name evidence="9" type="ORF">METZ01_LOCUS37473</name>
</gene>
<dbReference type="GO" id="GO:0044780">
    <property type="term" value="P:bacterial-type flagellum assembly"/>
    <property type="evidence" value="ECO:0007669"/>
    <property type="project" value="InterPro"/>
</dbReference>
<evidence type="ECO:0000256" key="8">
    <source>
        <dbReference type="SAM" id="Phobius"/>
    </source>
</evidence>